<dbReference type="GO" id="GO:0006508">
    <property type="term" value="P:proteolysis"/>
    <property type="evidence" value="ECO:0007669"/>
    <property type="project" value="InterPro"/>
</dbReference>
<dbReference type="GO" id="GO:0004252">
    <property type="term" value="F:serine-type endopeptidase activity"/>
    <property type="evidence" value="ECO:0007669"/>
    <property type="project" value="InterPro"/>
</dbReference>
<dbReference type="Gene3D" id="3.40.50.1820">
    <property type="entry name" value="alpha/beta hydrolase"/>
    <property type="match status" value="1"/>
</dbReference>
<evidence type="ECO:0000256" key="1">
    <source>
        <dbReference type="ARBA" id="ARBA00022801"/>
    </source>
</evidence>
<keyword evidence="2" id="KW-0720">Serine protease</keyword>
<dbReference type="OrthoDB" id="9801421at2"/>
<comment type="caution">
    <text evidence="4">The sequence shown here is derived from an EMBL/GenBank/DDBJ whole genome shotgun (WGS) entry which is preliminary data.</text>
</comment>
<evidence type="ECO:0000313" key="4">
    <source>
        <dbReference type="EMBL" id="OOC10702.1"/>
    </source>
</evidence>
<dbReference type="InterPro" id="IPR011042">
    <property type="entry name" value="6-blade_b-propeller_TolB-like"/>
</dbReference>
<reference evidence="4 5" key="1">
    <citation type="submission" date="2017-02" db="EMBL/GenBank/DDBJ databases">
        <title>Genomic diversity within the haloalkaliphilic genus Thioalkalivibrio.</title>
        <authorList>
            <person name="Ahn A.-C."/>
            <person name="Meier-Kolthoff J."/>
            <person name="Overmars L."/>
            <person name="Richter M."/>
            <person name="Woyke T."/>
            <person name="Sorokin D.Y."/>
            <person name="Muyzer G."/>
        </authorList>
    </citation>
    <scope>NUCLEOTIDE SEQUENCE [LARGE SCALE GENOMIC DNA]</scope>
    <source>
        <strain evidence="4 5">HL17</strain>
    </source>
</reference>
<dbReference type="SUPFAM" id="SSF82171">
    <property type="entry name" value="DPP6 N-terminal domain-like"/>
    <property type="match status" value="1"/>
</dbReference>
<dbReference type="InterPro" id="IPR011659">
    <property type="entry name" value="WD40"/>
</dbReference>
<dbReference type="InterPro" id="IPR029058">
    <property type="entry name" value="AB_hydrolase_fold"/>
</dbReference>
<accession>A0A1V3A031</accession>
<dbReference type="InterPro" id="IPR001375">
    <property type="entry name" value="Peptidase_S9_cat"/>
</dbReference>
<evidence type="ECO:0000313" key="5">
    <source>
        <dbReference type="Proteomes" id="UP000189177"/>
    </source>
</evidence>
<evidence type="ECO:0000256" key="2">
    <source>
        <dbReference type="ARBA" id="ARBA00022825"/>
    </source>
</evidence>
<dbReference type="PRINTS" id="PR00862">
    <property type="entry name" value="PROLIGOPTASE"/>
</dbReference>
<dbReference type="Gene3D" id="2.120.10.30">
    <property type="entry name" value="TolB, C-terminal domain"/>
    <property type="match status" value="1"/>
</dbReference>
<dbReference type="InterPro" id="IPR002470">
    <property type="entry name" value="Peptidase_S9A"/>
</dbReference>
<dbReference type="Pfam" id="PF07676">
    <property type="entry name" value="PD40"/>
    <property type="match status" value="1"/>
</dbReference>
<organism evidence="4 5">
    <name type="scientific">Thioalkalivibrio halophilus</name>
    <dbReference type="NCBI Taxonomy" id="252474"/>
    <lineage>
        <taxon>Bacteria</taxon>
        <taxon>Pseudomonadati</taxon>
        <taxon>Pseudomonadota</taxon>
        <taxon>Gammaproteobacteria</taxon>
        <taxon>Chromatiales</taxon>
        <taxon>Ectothiorhodospiraceae</taxon>
        <taxon>Thioalkalivibrio</taxon>
    </lineage>
</organism>
<proteinExistence type="predicted"/>
<name>A0A1V3A031_9GAMM</name>
<dbReference type="PANTHER" id="PTHR42776:SF27">
    <property type="entry name" value="DIPEPTIDYL PEPTIDASE FAMILY MEMBER 6"/>
    <property type="match status" value="1"/>
</dbReference>
<dbReference type="SUPFAM" id="SSF53474">
    <property type="entry name" value="alpha/beta-Hydrolases"/>
    <property type="match status" value="1"/>
</dbReference>
<gene>
    <name evidence="4" type="ORF">B1A74_04525</name>
</gene>
<dbReference type="PANTHER" id="PTHR42776">
    <property type="entry name" value="SERINE PEPTIDASE S9 FAMILY MEMBER"/>
    <property type="match status" value="1"/>
</dbReference>
<keyword evidence="2" id="KW-0645">Protease</keyword>
<dbReference type="AlphaFoldDB" id="A0A1V3A031"/>
<feature type="domain" description="Peptidase S9 prolyl oligopeptidase catalytic" evidence="3">
    <location>
        <begin position="461"/>
        <end position="677"/>
    </location>
</feature>
<dbReference type="STRING" id="252474.B1A74_04525"/>
<dbReference type="Proteomes" id="UP000189177">
    <property type="component" value="Unassembled WGS sequence"/>
</dbReference>
<dbReference type="EMBL" id="MUZR01000011">
    <property type="protein sequence ID" value="OOC10702.1"/>
    <property type="molecule type" value="Genomic_DNA"/>
</dbReference>
<dbReference type="RefSeq" id="WP_077243896.1">
    <property type="nucleotide sequence ID" value="NZ_MUZR01000011.1"/>
</dbReference>
<sequence length="704" mass="78242">MQETLDRTNRRGVRDRAIGVPARTAIMGALLLTLPALAGAQIETAPAEEGVGPWTEEAPPLVKLERFFRDPEYASARISPDGDRVAFLRPYGGAMNIHVVARGEPVERAQPVTTEERSISGFFWSRDGEYLLYARDADGDEDFEIRALQAPVEPDAEAGEYPESRHLAGGDGVRARIFHVPREAPGELFVGLNDRDPRLHDVYRVDIASGERELVAENTAEIEGWHFHEGELRKATRTTGDGGSEILRVDGEDDFRQVYACEFGESCSLAGFHADGARLYMRTNAGADRDLSELVLFDPDSGEETRVHRDPEGEVDLGRALFSDDDHRLLATQYTGDRQRIYAHDEQFEQALDWLRSELGDAELSFSSRTRDENVWTVGVQRDVDPGSAWVADLRERELERLYRTRPDLPEDVLAYMEPIRYEARDGTEIPGYLTLPRGAGAEDLPLVVMPHGGPWVRDTWGYSGQVQFLANRGYAVLQPNFRGSSGFGKAFLNAGNQEWGTGVMQHDVTDGVKHLIDEGIADPDRVAIYGGSYGGYATLAGLTWTPELYAAGVSMVGPSSLITLMESIPPYWEAGIKRMHGRVGDPDDPEDRERLKEQSPLFHVDRIESPLLVAQGANDPRVKQAESDQIVVALRDAGHPVEYLLALDEGHGFVNETNRLAFFAGLEGFLAEHIGGRRQAEYPEPVQERLELLRQDIDEVEAP</sequence>
<keyword evidence="5" id="KW-1185">Reference proteome</keyword>
<dbReference type="Pfam" id="PF00326">
    <property type="entry name" value="Peptidase_S9"/>
    <property type="match status" value="1"/>
</dbReference>
<protein>
    <submittedName>
        <fullName evidence="4">S9 family peptidase</fullName>
    </submittedName>
</protein>
<keyword evidence="1" id="KW-0378">Hydrolase</keyword>
<evidence type="ECO:0000259" key="3">
    <source>
        <dbReference type="Pfam" id="PF00326"/>
    </source>
</evidence>